<dbReference type="AlphaFoldDB" id="A0A0V0QIE2"/>
<feature type="region of interest" description="Disordered" evidence="1">
    <location>
        <begin position="298"/>
        <end position="317"/>
    </location>
</feature>
<evidence type="ECO:0000256" key="1">
    <source>
        <dbReference type="SAM" id="MobiDB-lite"/>
    </source>
</evidence>
<accession>A0A0V0QIE2</accession>
<dbReference type="OrthoDB" id="10674767at2759"/>
<dbReference type="CDD" id="cd19774">
    <property type="entry name" value="Bbox2_TRIM23_C-IX_rpt2"/>
    <property type="match status" value="1"/>
</dbReference>
<feature type="region of interest" description="Disordered" evidence="1">
    <location>
        <begin position="391"/>
        <end position="412"/>
    </location>
</feature>
<dbReference type="Proteomes" id="UP000054937">
    <property type="component" value="Unassembled WGS sequence"/>
</dbReference>
<gene>
    <name evidence="2" type="ORF">PPERSA_00534</name>
</gene>
<proteinExistence type="predicted"/>
<evidence type="ECO:0000313" key="3">
    <source>
        <dbReference type="Proteomes" id="UP000054937"/>
    </source>
</evidence>
<keyword evidence="3" id="KW-1185">Reference proteome</keyword>
<sequence>MKKFEQKVVLCPKGGFHSDEQVKLLCLEQCCRSDNLCCIICKKEKHQNHKTVLIKQFFQDINYKSKQQEKNKQINFQQTLEETQESVEASFQSFKKYIILKLNKFEQKMNSYFNSVKKQNQEYRGIDLSVLQNETDPHILQQSINEMLDKVLINKDNSNRVSEIDLNYFTSQKLKQGYHNYALNFVHSLKRMHQQVSNEYKQLMLFQNDGQEKVANLINNSILNNNTLNVSFSKLTPNQTQDSFFPKHNYSKSQTQSQYQSLQQSQFLQQQQLNQQYQSQQTINGNHQQQTNLNEFEDVSPIPNVNSYPQPNNFNQQFQFTQSSSGFFQPQNGENSTKSLNNNQQNQIQFQFQQKNQQNQQKPVIFQRSNSNFNRLNYDQNFNDNNNSINNNNSFNYNNNNYNQNNISNNNNDSNYNSQIINNNSQSLRQSQMNFYRSGSRMTPNESFIAAQGLQRTQSLIKDSRHSQAIPQNLYNNKREEKLRQPIDPNKHVNSLLQFRFSTQLKHSHIDVIRHKQVARACGDFNDTRMILLEPAAETRPLREISITFHIISCKDMPYSGPIAIGLCHQKQLENNHYSFIGDDVNKTNYTSISPNTYQHSKSITSFTSGRLQNTSSYREANNHGCYMVSANGIIRHSKDSQQDMKKGKCRFKKGDLIKMDWNPFKKTLTFTRLGTSDITILNDVSPTTDKLYPCVRLSYQTDQVAIQDY</sequence>
<dbReference type="OMA" id="CARISYC"/>
<dbReference type="EMBL" id="LDAU01000163">
    <property type="protein sequence ID" value="KRX01824.1"/>
    <property type="molecule type" value="Genomic_DNA"/>
</dbReference>
<evidence type="ECO:0000313" key="2">
    <source>
        <dbReference type="EMBL" id="KRX01824.1"/>
    </source>
</evidence>
<dbReference type="InParanoid" id="A0A0V0QIE2"/>
<reference evidence="2 3" key="1">
    <citation type="journal article" date="2015" name="Sci. Rep.">
        <title>Genome of the facultative scuticociliatosis pathogen Pseudocohnilembus persalinus provides insight into its virulence through horizontal gene transfer.</title>
        <authorList>
            <person name="Xiong J."/>
            <person name="Wang G."/>
            <person name="Cheng J."/>
            <person name="Tian M."/>
            <person name="Pan X."/>
            <person name="Warren A."/>
            <person name="Jiang C."/>
            <person name="Yuan D."/>
            <person name="Miao W."/>
        </authorList>
    </citation>
    <scope>NUCLEOTIDE SEQUENCE [LARGE SCALE GENOMIC DNA]</scope>
    <source>
        <strain evidence="2">36N120E</strain>
    </source>
</reference>
<comment type="caution">
    <text evidence="2">The sequence shown here is derived from an EMBL/GenBank/DDBJ whole genome shotgun (WGS) entry which is preliminary data.</text>
</comment>
<organism evidence="2 3">
    <name type="scientific">Pseudocohnilembus persalinus</name>
    <name type="common">Ciliate</name>
    <dbReference type="NCBI Taxonomy" id="266149"/>
    <lineage>
        <taxon>Eukaryota</taxon>
        <taxon>Sar</taxon>
        <taxon>Alveolata</taxon>
        <taxon>Ciliophora</taxon>
        <taxon>Intramacronucleata</taxon>
        <taxon>Oligohymenophorea</taxon>
        <taxon>Scuticociliatia</taxon>
        <taxon>Philasterida</taxon>
        <taxon>Pseudocohnilembidae</taxon>
        <taxon>Pseudocohnilembus</taxon>
    </lineage>
</organism>
<protein>
    <submittedName>
        <fullName evidence="2">Uncharacterized protein</fullName>
    </submittedName>
</protein>
<name>A0A0V0QIE2_PSEPJ</name>